<sequence>MHGKEQKKMKTKVGVLGLLRMLLMDSSKKISFSRCIRDGDLVIVYERHDTMKAVKVCENSVLQNRFGVFKHSDWIGKPFGSKVFSSKGGFVYLLAPTPELWTLVLSHRTQILYIADISFVIMYLEVVPGCLVLESGTGSGSLTTSLARAVAPKGHVYTFDFHEQRAASARLKLDSRSFSRNLIQADVFLALCCFHASLSQNYLGLWMLTNFIVRVHSDEILGSKDFRNEI</sequence>
<evidence type="ECO:0000256" key="6">
    <source>
        <dbReference type="ARBA" id="ARBA00022694"/>
    </source>
</evidence>
<keyword evidence="5" id="KW-0949">S-adenosyl-L-methionine</keyword>
<dbReference type="InterPro" id="IPR014816">
    <property type="entry name" value="tRNA_MeTrfase_Gcd14"/>
</dbReference>
<evidence type="ECO:0000256" key="1">
    <source>
        <dbReference type="ARBA" id="ARBA00004123"/>
    </source>
</evidence>
<evidence type="ECO:0000259" key="8">
    <source>
        <dbReference type="Pfam" id="PF08704"/>
    </source>
</evidence>
<evidence type="ECO:0000313" key="9">
    <source>
        <dbReference type="EMBL" id="KAK8477112.1"/>
    </source>
</evidence>
<keyword evidence="7" id="KW-0539">Nucleus</keyword>
<dbReference type="SUPFAM" id="SSF53335">
    <property type="entry name" value="S-adenosyl-L-methionine-dependent methyltransferases"/>
    <property type="match status" value="1"/>
</dbReference>
<organism evidence="9 10">
    <name type="scientific">Hibiscus sabdariffa</name>
    <name type="common">roselle</name>
    <dbReference type="NCBI Taxonomy" id="183260"/>
    <lineage>
        <taxon>Eukaryota</taxon>
        <taxon>Viridiplantae</taxon>
        <taxon>Streptophyta</taxon>
        <taxon>Embryophyta</taxon>
        <taxon>Tracheophyta</taxon>
        <taxon>Spermatophyta</taxon>
        <taxon>Magnoliopsida</taxon>
        <taxon>eudicotyledons</taxon>
        <taxon>Gunneridae</taxon>
        <taxon>Pentapetalae</taxon>
        <taxon>rosids</taxon>
        <taxon>malvids</taxon>
        <taxon>Malvales</taxon>
        <taxon>Malvaceae</taxon>
        <taxon>Malvoideae</taxon>
        <taxon>Hibiscus</taxon>
    </lineage>
</organism>
<proteinExistence type="predicted"/>
<feature type="domain" description="tRNA (adenine(58)-N(1))-methyltransferase catalytic subunit TRM61 C-terminal" evidence="8">
    <location>
        <begin position="89"/>
        <end position="179"/>
    </location>
</feature>
<reference evidence="9 10" key="1">
    <citation type="journal article" date="2024" name="G3 (Bethesda)">
        <title>Genome assembly of Hibiscus sabdariffa L. provides insights into metabolisms of medicinal natural products.</title>
        <authorList>
            <person name="Kim T."/>
        </authorList>
    </citation>
    <scope>NUCLEOTIDE SEQUENCE [LARGE SCALE GENOMIC DNA]</scope>
    <source>
        <strain evidence="9">TK-2024</strain>
        <tissue evidence="9">Old leaves</tissue>
    </source>
</reference>
<dbReference type="PANTHER" id="PTHR12133:SF2">
    <property type="entry name" value="TRNA (ADENINE(58)-N(1))-METHYLTRANSFERASE CATALYTIC SUBUNIT TRMT61A"/>
    <property type="match status" value="1"/>
</dbReference>
<gene>
    <name evidence="9" type="ORF">V6N11_024339</name>
</gene>
<dbReference type="Pfam" id="PF08704">
    <property type="entry name" value="GCD14"/>
    <property type="match status" value="1"/>
</dbReference>
<dbReference type="InterPro" id="IPR029063">
    <property type="entry name" value="SAM-dependent_MTases_sf"/>
</dbReference>
<keyword evidence="4" id="KW-0808">Transferase</keyword>
<protein>
    <recommendedName>
        <fullName evidence="2">tRNA (adenine(58)-N(1))-methyltransferase</fullName>
        <ecNumber evidence="2">2.1.1.220</ecNumber>
    </recommendedName>
</protein>
<name>A0ABR1ZAM6_9ROSI</name>
<keyword evidence="10" id="KW-1185">Reference proteome</keyword>
<dbReference type="Gene3D" id="3.10.330.20">
    <property type="match status" value="1"/>
</dbReference>
<comment type="caution">
    <text evidence="9">The sequence shown here is derived from an EMBL/GenBank/DDBJ whole genome shotgun (WGS) entry which is preliminary data.</text>
</comment>
<evidence type="ECO:0000256" key="7">
    <source>
        <dbReference type="ARBA" id="ARBA00023242"/>
    </source>
</evidence>
<dbReference type="PANTHER" id="PTHR12133">
    <property type="entry name" value="TRNA (ADENINE(58)-N(1))-METHYLTRANSFERASE"/>
    <property type="match status" value="1"/>
</dbReference>
<accession>A0ABR1ZAM6</accession>
<evidence type="ECO:0000256" key="4">
    <source>
        <dbReference type="ARBA" id="ARBA00022679"/>
    </source>
</evidence>
<dbReference type="EMBL" id="JBBPBN010001915">
    <property type="protein sequence ID" value="KAK8477112.1"/>
    <property type="molecule type" value="Genomic_DNA"/>
</dbReference>
<keyword evidence="6" id="KW-0819">tRNA processing</keyword>
<evidence type="ECO:0000256" key="5">
    <source>
        <dbReference type="ARBA" id="ARBA00022691"/>
    </source>
</evidence>
<dbReference type="Gene3D" id="3.40.50.150">
    <property type="entry name" value="Vaccinia Virus protein VP39"/>
    <property type="match status" value="1"/>
</dbReference>
<evidence type="ECO:0000313" key="10">
    <source>
        <dbReference type="Proteomes" id="UP001396334"/>
    </source>
</evidence>
<evidence type="ECO:0000256" key="3">
    <source>
        <dbReference type="ARBA" id="ARBA00022603"/>
    </source>
</evidence>
<evidence type="ECO:0000256" key="2">
    <source>
        <dbReference type="ARBA" id="ARBA00012796"/>
    </source>
</evidence>
<dbReference type="InterPro" id="IPR049470">
    <property type="entry name" value="TRM61_C"/>
</dbReference>
<dbReference type="PROSITE" id="PS51620">
    <property type="entry name" value="SAM_TRM61"/>
    <property type="match status" value="1"/>
</dbReference>
<keyword evidence="3" id="KW-0489">Methyltransferase</keyword>
<dbReference type="EC" id="2.1.1.220" evidence="2"/>
<comment type="subcellular location">
    <subcellularLocation>
        <location evidence="1">Nucleus</location>
    </subcellularLocation>
</comment>
<dbReference type="Proteomes" id="UP001396334">
    <property type="component" value="Unassembled WGS sequence"/>
</dbReference>